<organism evidence="5 6">
    <name type="scientific">Funneliformis caledonium</name>
    <dbReference type="NCBI Taxonomy" id="1117310"/>
    <lineage>
        <taxon>Eukaryota</taxon>
        <taxon>Fungi</taxon>
        <taxon>Fungi incertae sedis</taxon>
        <taxon>Mucoromycota</taxon>
        <taxon>Glomeromycotina</taxon>
        <taxon>Glomeromycetes</taxon>
        <taxon>Glomerales</taxon>
        <taxon>Glomeraceae</taxon>
        <taxon>Funneliformis</taxon>
    </lineage>
</organism>
<dbReference type="OrthoDB" id="6247875at2759"/>
<dbReference type="InterPro" id="IPR009071">
    <property type="entry name" value="HMG_box_dom"/>
</dbReference>
<evidence type="ECO:0000256" key="2">
    <source>
        <dbReference type="ARBA" id="ARBA00023163"/>
    </source>
</evidence>
<keyword evidence="1 3" id="KW-0238">DNA-binding</keyword>
<sequence length="234" mass="27395">MSYSMQYFPYQLCDFNHENLPDKYSTIVNKVISKYISEDTLLKIEQNTVLSLYDLLTPIENHRTLKIPRPQNSFVIYRRNLQAKMAICQATSLERLDKISKIAGTRWKDEPKEVKDLFTLIADCAKKVHSRIYPGYVYNPRRSCLTKMSMTPTNYRALLNVRWKNHLGIKLSSPLPQNCPNELTPESQSLNFPQSEIISFKKTFSPLEITPNFMNSYDNDIRNVLNKNMQVFFH</sequence>
<accession>A0A9N8V207</accession>
<feature type="DNA-binding region" description="HMG box" evidence="3">
    <location>
        <begin position="67"/>
        <end position="137"/>
    </location>
</feature>
<dbReference type="InterPro" id="IPR050140">
    <property type="entry name" value="SRY-related_HMG-box_TF-like"/>
</dbReference>
<reference evidence="5" key="1">
    <citation type="submission" date="2021-06" db="EMBL/GenBank/DDBJ databases">
        <authorList>
            <person name="Kallberg Y."/>
            <person name="Tangrot J."/>
            <person name="Rosling A."/>
        </authorList>
    </citation>
    <scope>NUCLEOTIDE SEQUENCE</scope>
    <source>
        <strain evidence="5">UK204</strain>
    </source>
</reference>
<keyword evidence="6" id="KW-1185">Reference proteome</keyword>
<dbReference type="GO" id="GO:0000978">
    <property type="term" value="F:RNA polymerase II cis-regulatory region sequence-specific DNA binding"/>
    <property type="evidence" value="ECO:0007669"/>
    <property type="project" value="TreeGrafter"/>
</dbReference>
<dbReference type="SMART" id="SM00398">
    <property type="entry name" value="HMG"/>
    <property type="match status" value="1"/>
</dbReference>
<dbReference type="GO" id="GO:0030154">
    <property type="term" value="P:cell differentiation"/>
    <property type="evidence" value="ECO:0007669"/>
    <property type="project" value="TreeGrafter"/>
</dbReference>
<gene>
    <name evidence="5" type="ORF">FCALED_LOCUS354</name>
</gene>
<dbReference type="CDD" id="cd01389">
    <property type="entry name" value="HMG-box_ROX1-like"/>
    <property type="match status" value="1"/>
</dbReference>
<evidence type="ECO:0000259" key="4">
    <source>
        <dbReference type="PROSITE" id="PS50118"/>
    </source>
</evidence>
<protein>
    <submittedName>
        <fullName evidence="5">8340_t:CDS:1</fullName>
    </submittedName>
</protein>
<dbReference type="PANTHER" id="PTHR10270">
    <property type="entry name" value="SOX TRANSCRIPTION FACTOR"/>
    <property type="match status" value="1"/>
</dbReference>
<dbReference type="PROSITE" id="PS50118">
    <property type="entry name" value="HMG_BOX_2"/>
    <property type="match status" value="1"/>
</dbReference>
<feature type="domain" description="HMG box" evidence="4">
    <location>
        <begin position="67"/>
        <end position="137"/>
    </location>
</feature>
<dbReference type="PANTHER" id="PTHR10270:SF161">
    <property type="entry name" value="SEX-DETERMINING REGION Y PROTEIN"/>
    <property type="match status" value="1"/>
</dbReference>
<evidence type="ECO:0000256" key="3">
    <source>
        <dbReference type="PROSITE-ProRule" id="PRU00267"/>
    </source>
</evidence>
<dbReference type="AlphaFoldDB" id="A0A9N8V207"/>
<evidence type="ECO:0000256" key="1">
    <source>
        <dbReference type="ARBA" id="ARBA00023125"/>
    </source>
</evidence>
<keyword evidence="3" id="KW-0539">Nucleus</keyword>
<proteinExistence type="predicted"/>
<comment type="caution">
    <text evidence="5">The sequence shown here is derived from an EMBL/GenBank/DDBJ whole genome shotgun (WGS) entry which is preliminary data.</text>
</comment>
<dbReference type="Gene3D" id="1.10.30.10">
    <property type="entry name" value="High mobility group box domain"/>
    <property type="match status" value="1"/>
</dbReference>
<name>A0A9N8V207_9GLOM</name>
<dbReference type="EMBL" id="CAJVPQ010000033">
    <property type="protein sequence ID" value="CAG8438842.1"/>
    <property type="molecule type" value="Genomic_DNA"/>
</dbReference>
<dbReference type="SUPFAM" id="SSF47095">
    <property type="entry name" value="HMG-box"/>
    <property type="match status" value="1"/>
</dbReference>
<evidence type="ECO:0000313" key="5">
    <source>
        <dbReference type="EMBL" id="CAG8438842.1"/>
    </source>
</evidence>
<dbReference type="GO" id="GO:0005634">
    <property type="term" value="C:nucleus"/>
    <property type="evidence" value="ECO:0007669"/>
    <property type="project" value="UniProtKB-UniRule"/>
</dbReference>
<dbReference type="Pfam" id="PF00505">
    <property type="entry name" value="HMG_box"/>
    <property type="match status" value="1"/>
</dbReference>
<keyword evidence="2" id="KW-0804">Transcription</keyword>
<dbReference type="Proteomes" id="UP000789570">
    <property type="component" value="Unassembled WGS sequence"/>
</dbReference>
<evidence type="ECO:0000313" key="6">
    <source>
        <dbReference type="Proteomes" id="UP000789570"/>
    </source>
</evidence>
<dbReference type="GO" id="GO:0001228">
    <property type="term" value="F:DNA-binding transcription activator activity, RNA polymerase II-specific"/>
    <property type="evidence" value="ECO:0007669"/>
    <property type="project" value="TreeGrafter"/>
</dbReference>
<dbReference type="InterPro" id="IPR036910">
    <property type="entry name" value="HMG_box_dom_sf"/>
</dbReference>